<dbReference type="GO" id="GO:0009922">
    <property type="term" value="F:fatty acid elongase activity"/>
    <property type="evidence" value="ECO:0007669"/>
    <property type="project" value="UniProtKB-EC"/>
</dbReference>
<comment type="catalytic activity">
    <reaction evidence="10">
        <text>a very-long-chain acyl-CoA + malonyl-CoA + H(+) = a very-long-chain 3-oxoacyl-CoA + CO2 + CoA</text>
        <dbReference type="Rhea" id="RHEA:32727"/>
        <dbReference type="ChEBI" id="CHEBI:15378"/>
        <dbReference type="ChEBI" id="CHEBI:16526"/>
        <dbReference type="ChEBI" id="CHEBI:57287"/>
        <dbReference type="ChEBI" id="CHEBI:57384"/>
        <dbReference type="ChEBI" id="CHEBI:90725"/>
        <dbReference type="ChEBI" id="CHEBI:90736"/>
        <dbReference type="EC" id="2.3.1.199"/>
    </reaction>
</comment>
<keyword evidence="5 10" id="KW-0276">Fatty acid metabolism</keyword>
<comment type="subcellular location">
    <subcellularLocation>
        <location evidence="1">Membrane</location>
        <topology evidence="1">Multi-pass membrane protein</topology>
    </subcellularLocation>
</comment>
<keyword evidence="6 10" id="KW-1133">Transmembrane helix</keyword>
<dbReference type="GO" id="GO:0030148">
    <property type="term" value="P:sphingolipid biosynthetic process"/>
    <property type="evidence" value="ECO:0007669"/>
    <property type="project" value="TreeGrafter"/>
</dbReference>
<reference evidence="11" key="1">
    <citation type="submission" date="2021-02" db="EMBL/GenBank/DDBJ databases">
        <authorList>
            <person name="Bekaert M."/>
        </authorList>
    </citation>
    <scope>NUCLEOTIDE SEQUENCE</scope>
    <source>
        <strain evidence="11">IoA-00</strain>
    </source>
</reference>
<dbReference type="GO" id="GO:0005789">
    <property type="term" value="C:endoplasmic reticulum membrane"/>
    <property type="evidence" value="ECO:0007669"/>
    <property type="project" value="TreeGrafter"/>
</dbReference>
<evidence type="ECO:0000313" key="12">
    <source>
        <dbReference type="Proteomes" id="UP000675881"/>
    </source>
</evidence>
<keyword evidence="12" id="KW-1185">Reference proteome</keyword>
<keyword evidence="3 10" id="KW-0808">Transferase</keyword>
<protein>
    <recommendedName>
        <fullName evidence="10">Elongation of very long chain fatty acids protein</fullName>
        <ecNumber evidence="10">2.3.1.199</ecNumber>
    </recommendedName>
    <alternativeName>
        <fullName evidence="10">Very-long-chain 3-oxoacyl-CoA synthase</fullName>
    </alternativeName>
</protein>
<dbReference type="PANTHER" id="PTHR11157:SF167">
    <property type="entry name" value="ELONGATION OF VERY LONG CHAIN FATTY ACIDS PROTEIN"/>
    <property type="match status" value="1"/>
</dbReference>
<evidence type="ECO:0000256" key="1">
    <source>
        <dbReference type="ARBA" id="ARBA00004141"/>
    </source>
</evidence>
<gene>
    <name evidence="11" type="ORF">LSAA_11902</name>
</gene>
<evidence type="ECO:0000256" key="6">
    <source>
        <dbReference type="ARBA" id="ARBA00022989"/>
    </source>
</evidence>
<keyword evidence="2 10" id="KW-0444">Lipid biosynthesis</keyword>
<dbReference type="PANTHER" id="PTHR11157">
    <property type="entry name" value="FATTY ACID ACYL TRANSFERASE-RELATED"/>
    <property type="match status" value="1"/>
</dbReference>
<dbReference type="EMBL" id="HG994585">
    <property type="protein sequence ID" value="CAF2980579.1"/>
    <property type="molecule type" value="Genomic_DNA"/>
</dbReference>
<dbReference type="InterPro" id="IPR002076">
    <property type="entry name" value="ELO_fam"/>
</dbReference>
<evidence type="ECO:0000256" key="9">
    <source>
        <dbReference type="ARBA" id="ARBA00023160"/>
    </source>
</evidence>
<evidence type="ECO:0000256" key="10">
    <source>
        <dbReference type="RuleBase" id="RU361115"/>
    </source>
</evidence>
<dbReference type="AlphaFoldDB" id="A0A7R8D024"/>
<dbReference type="GO" id="GO:0034626">
    <property type="term" value="P:fatty acid elongation, polyunsaturated fatty acid"/>
    <property type="evidence" value="ECO:0007669"/>
    <property type="project" value="TreeGrafter"/>
</dbReference>
<dbReference type="OrthoDB" id="434092at2759"/>
<evidence type="ECO:0000256" key="4">
    <source>
        <dbReference type="ARBA" id="ARBA00022692"/>
    </source>
</evidence>
<dbReference type="Pfam" id="PF01151">
    <property type="entry name" value="ELO"/>
    <property type="match status" value="1"/>
</dbReference>
<keyword evidence="9 10" id="KW-0275">Fatty acid biosynthesis</keyword>
<feature type="transmembrane region" description="Helical" evidence="10">
    <location>
        <begin position="100"/>
        <end position="124"/>
    </location>
</feature>
<keyword evidence="4 10" id="KW-0812">Transmembrane</keyword>
<accession>A0A7R8D024</accession>
<evidence type="ECO:0000256" key="2">
    <source>
        <dbReference type="ARBA" id="ARBA00022516"/>
    </source>
</evidence>
<dbReference type="Proteomes" id="UP000675881">
    <property type="component" value="Chromosome 6"/>
</dbReference>
<proteinExistence type="inferred from homology"/>
<evidence type="ECO:0000256" key="5">
    <source>
        <dbReference type="ARBA" id="ARBA00022832"/>
    </source>
</evidence>
<comment type="similarity">
    <text evidence="10">Belongs to the ELO family.</text>
</comment>
<keyword evidence="8 10" id="KW-0472">Membrane</keyword>
<dbReference type="GO" id="GO:0034625">
    <property type="term" value="P:fatty acid elongation, monounsaturated fatty acid"/>
    <property type="evidence" value="ECO:0007669"/>
    <property type="project" value="TreeGrafter"/>
</dbReference>
<feature type="transmembrane region" description="Helical" evidence="10">
    <location>
        <begin position="240"/>
        <end position="258"/>
    </location>
</feature>
<evidence type="ECO:0000313" key="11">
    <source>
        <dbReference type="EMBL" id="CAF2980579.1"/>
    </source>
</evidence>
<feature type="transmembrane region" description="Helical" evidence="10">
    <location>
        <begin position="144"/>
        <end position="167"/>
    </location>
</feature>
<feature type="transmembrane region" description="Helical" evidence="10">
    <location>
        <begin position="270"/>
        <end position="288"/>
    </location>
</feature>
<feature type="transmembrane region" description="Helical" evidence="10">
    <location>
        <begin position="199"/>
        <end position="219"/>
    </location>
</feature>
<organism evidence="11 12">
    <name type="scientific">Lepeophtheirus salmonis</name>
    <name type="common">Salmon louse</name>
    <name type="synonym">Caligus salmonis</name>
    <dbReference type="NCBI Taxonomy" id="72036"/>
    <lineage>
        <taxon>Eukaryota</taxon>
        <taxon>Metazoa</taxon>
        <taxon>Ecdysozoa</taxon>
        <taxon>Arthropoda</taxon>
        <taxon>Crustacea</taxon>
        <taxon>Multicrustacea</taxon>
        <taxon>Hexanauplia</taxon>
        <taxon>Copepoda</taxon>
        <taxon>Siphonostomatoida</taxon>
        <taxon>Caligidae</taxon>
        <taxon>Lepeophtheirus</taxon>
    </lineage>
</organism>
<keyword evidence="7 10" id="KW-0443">Lipid metabolism</keyword>
<dbReference type="GO" id="GO:0042761">
    <property type="term" value="P:very long-chain fatty acid biosynthetic process"/>
    <property type="evidence" value="ECO:0007669"/>
    <property type="project" value="TreeGrafter"/>
</dbReference>
<evidence type="ECO:0000256" key="7">
    <source>
        <dbReference type="ARBA" id="ARBA00023098"/>
    </source>
</evidence>
<sequence>MCFGDFRFHTNSSLGKKEIYSISNERGEDLGVVLKGSIREELRPHCNAPSTTYIKNNNFQKTRKKMEVIRNLSREYDRVWEKRDTRVDGWFLMSSPIPTLLICTIYVDFSTYIFIEILLAGWLFEYSFRCQPVDYSNNPSAVRMAAVAWLYFFSKFTEFFDTFCFVLRKKFSHISLLHVVHHGIMPMSVWPGARFVPGGHATFFGLCNSFIHIFMYLYYFFTAMGPKYQKYCWWKQHMTTMQMIQFVLIMVHGFQLIFYDDCLFPYQFSYYIGAHAILFFILFLDFYIKAYINKNTKKAKIQSNNGTAIMDKKNGINT</sequence>
<evidence type="ECO:0000256" key="8">
    <source>
        <dbReference type="ARBA" id="ARBA00023136"/>
    </source>
</evidence>
<dbReference type="EC" id="2.3.1.199" evidence="10"/>
<dbReference type="GO" id="GO:0019367">
    <property type="term" value="P:fatty acid elongation, saturated fatty acid"/>
    <property type="evidence" value="ECO:0007669"/>
    <property type="project" value="TreeGrafter"/>
</dbReference>
<evidence type="ECO:0000256" key="3">
    <source>
        <dbReference type="ARBA" id="ARBA00022679"/>
    </source>
</evidence>
<keyword evidence="11" id="KW-0012">Acyltransferase</keyword>
<name>A0A7R8D024_LEPSM</name>